<evidence type="ECO:0000313" key="3">
    <source>
        <dbReference type="Proteomes" id="UP000001542"/>
    </source>
</evidence>
<dbReference type="KEGG" id="tva:5467426"/>
<evidence type="ECO:0000256" key="1">
    <source>
        <dbReference type="SAM" id="Phobius"/>
    </source>
</evidence>
<dbReference type="AlphaFoldDB" id="A2DCD7"/>
<reference evidence="2" key="2">
    <citation type="journal article" date="2007" name="Science">
        <title>Draft genome sequence of the sexually transmitted pathogen Trichomonas vaginalis.</title>
        <authorList>
            <person name="Carlton J.M."/>
            <person name="Hirt R.P."/>
            <person name="Silva J.C."/>
            <person name="Delcher A.L."/>
            <person name="Schatz M."/>
            <person name="Zhao Q."/>
            <person name="Wortman J.R."/>
            <person name="Bidwell S.L."/>
            <person name="Alsmark U.C.M."/>
            <person name="Besteiro S."/>
            <person name="Sicheritz-Ponten T."/>
            <person name="Noel C.J."/>
            <person name="Dacks J.B."/>
            <person name="Foster P.G."/>
            <person name="Simillion C."/>
            <person name="Van de Peer Y."/>
            <person name="Miranda-Saavedra D."/>
            <person name="Barton G.J."/>
            <person name="Westrop G.D."/>
            <person name="Mueller S."/>
            <person name="Dessi D."/>
            <person name="Fiori P.L."/>
            <person name="Ren Q."/>
            <person name="Paulsen I."/>
            <person name="Zhang H."/>
            <person name="Bastida-Corcuera F.D."/>
            <person name="Simoes-Barbosa A."/>
            <person name="Brown M.T."/>
            <person name="Hayes R.D."/>
            <person name="Mukherjee M."/>
            <person name="Okumura C.Y."/>
            <person name="Schneider R."/>
            <person name="Smith A.J."/>
            <person name="Vanacova S."/>
            <person name="Villalvazo M."/>
            <person name="Haas B.J."/>
            <person name="Pertea M."/>
            <person name="Feldblyum T.V."/>
            <person name="Utterback T.R."/>
            <person name="Shu C.L."/>
            <person name="Osoegawa K."/>
            <person name="de Jong P.J."/>
            <person name="Hrdy I."/>
            <person name="Horvathova L."/>
            <person name="Zubacova Z."/>
            <person name="Dolezal P."/>
            <person name="Malik S.B."/>
            <person name="Logsdon J.M. Jr."/>
            <person name="Henze K."/>
            <person name="Gupta A."/>
            <person name="Wang C.C."/>
            <person name="Dunne R.L."/>
            <person name="Upcroft J.A."/>
            <person name="Upcroft P."/>
            <person name="White O."/>
            <person name="Salzberg S.L."/>
            <person name="Tang P."/>
            <person name="Chiu C.-H."/>
            <person name="Lee Y.-S."/>
            <person name="Embley T.M."/>
            <person name="Coombs G.H."/>
            <person name="Mottram J.C."/>
            <person name="Tachezy J."/>
            <person name="Fraser-Liggett C.M."/>
            <person name="Johnson P.J."/>
        </authorList>
    </citation>
    <scope>NUCLEOTIDE SEQUENCE [LARGE SCALE GENOMIC DNA]</scope>
    <source>
        <strain evidence="2">G3</strain>
    </source>
</reference>
<dbReference type="VEuPathDB" id="TrichDB:TVAGG3_0957360"/>
<dbReference type="RefSeq" id="XP_001582860.1">
    <property type="nucleotide sequence ID" value="XM_001582810.1"/>
</dbReference>
<dbReference type="EMBL" id="DS113187">
    <property type="protein sequence ID" value="EAY21874.1"/>
    <property type="molecule type" value="Genomic_DNA"/>
</dbReference>
<dbReference type="VEuPathDB" id="TrichDB:TVAG_249340"/>
<reference evidence="2" key="1">
    <citation type="submission" date="2006-10" db="EMBL/GenBank/DDBJ databases">
        <authorList>
            <person name="Amadeo P."/>
            <person name="Zhao Q."/>
            <person name="Wortman J."/>
            <person name="Fraser-Liggett C."/>
            <person name="Carlton J."/>
        </authorList>
    </citation>
    <scope>NUCLEOTIDE SEQUENCE</scope>
    <source>
        <strain evidence="2">G3</strain>
    </source>
</reference>
<protein>
    <submittedName>
        <fullName evidence="2">Uncharacterized protein</fullName>
    </submittedName>
</protein>
<feature type="transmembrane region" description="Helical" evidence="1">
    <location>
        <begin position="20"/>
        <end position="39"/>
    </location>
</feature>
<dbReference type="Proteomes" id="UP000001542">
    <property type="component" value="Unassembled WGS sequence"/>
</dbReference>
<dbReference type="InParanoid" id="A2DCD7"/>
<name>A2DCD7_TRIV3</name>
<keyword evidence="3" id="KW-1185">Reference proteome</keyword>
<evidence type="ECO:0000313" key="2">
    <source>
        <dbReference type="EMBL" id="EAY21874.1"/>
    </source>
</evidence>
<organism evidence="2 3">
    <name type="scientific">Trichomonas vaginalis (strain ATCC PRA-98 / G3)</name>
    <dbReference type="NCBI Taxonomy" id="412133"/>
    <lineage>
        <taxon>Eukaryota</taxon>
        <taxon>Metamonada</taxon>
        <taxon>Parabasalia</taxon>
        <taxon>Trichomonadida</taxon>
        <taxon>Trichomonadidae</taxon>
        <taxon>Trichomonas</taxon>
    </lineage>
</organism>
<proteinExistence type="predicted"/>
<keyword evidence="1" id="KW-0472">Membrane</keyword>
<keyword evidence="1" id="KW-0812">Transmembrane</keyword>
<gene>
    <name evidence="2" type="ORF">TVAG_249340</name>
</gene>
<sequence length="191" mass="21574">MMGQTPPRQFSTSTERSLMLVFHCILVELFSIVVILLFASSMQNRQDKIYLGVEEMSFVSNVSSLITVTGGLVALKVGNESRYSKEVDSMLLDVYNDLLVVKSILFMENISEYYTAEYIFRERSSTFHSLAGAINSLCMNLQVFINSNSTYEFNDSLVQEIFTALNCAWYMVVPTQINMIVDDKQICSGSV</sequence>
<keyword evidence="1" id="KW-1133">Transmembrane helix</keyword>
<accession>A2DCD7</accession>